<dbReference type="Proteomes" id="UP000310200">
    <property type="component" value="Unassembled WGS sequence"/>
</dbReference>
<keyword evidence="3" id="KW-1185">Reference proteome</keyword>
<reference evidence="2 3" key="1">
    <citation type="journal article" date="2019" name="Philos. Trans. R. Soc. Lond., B, Biol. Sci.">
        <title>Ant behaviour and brain gene expression of defending hosts depend on the ecological success of the intruding social parasite.</title>
        <authorList>
            <person name="Kaur R."/>
            <person name="Stoldt M."/>
            <person name="Jongepier E."/>
            <person name="Feldmeyer B."/>
            <person name="Menzel F."/>
            <person name="Bornberg-Bauer E."/>
            <person name="Foitzik S."/>
        </authorList>
    </citation>
    <scope>NUCLEOTIDE SEQUENCE [LARGE SCALE GENOMIC DNA]</scope>
    <source>
        <tissue evidence="2">Whole body</tissue>
    </source>
</reference>
<feature type="compositionally biased region" description="Polar residues" evidence="1">
    <location>
        <begin position="168"/>
        <end position="186"/>
    </location>
</feature>
<evidence type="ECO:0000313" key="2">
    <source>
        <dbReference type="EMBL" id="TGZ47890.1"/>
    </source>
</evidence>
<dbReference type="AlphaFoldDB" id="A0A4S2KFE8"/>
<feature type="region of interest" description="Disordered" evidence="1">
    <location>
        <begin position="168"/>
        <end position="188"/>
    </location>
</feature>
<organism evidence="2 3">
    <name type="scientific">Temnothorax longispinosus</name>
    <dbReference type="NCBI Taxonomy" id="300112"/>
    <lineage>
        <taxon>Eukaryota</taxon>
        <taxon>Metazoa</taxon>
        <taxon>Ecdysozoa</taxon>
        <taxon>Arthropoda</taxon>
        <taxon>Hexapoda</taxon>
        <taxon>Insecta</taxon>
        <taxon>Pterygota</taxon>
        <taxon>Neoptera</taxon>
        <taxon>Endopterygota</taxon>
        <taxon>Hymenoptera</taxon>
        <taxon>Apocrita</taxon>
        <taxon>Aculeata</taxon>
        <taxon>Formicoidea</taxon>
        <taxon>Formicidae</taxon>
        <taxon>Myrmicinae</taxon>
        <taxon>Temnothorax</taxon>
    </lineage>
</organism>
<accession>A0A4S2KFE8</accession>
<proteinExistence type="predicted"/>
<evidence type="ECO:0000313" key="3">
    <source>
        <dbReference type="Proteomes" id="UP000310200"/>
    </source>
</evidence>
<protein>
    <submittedName>
        <fullName evidence="2">Uncharacterized protein</fullName>
    </submittedName>
</protein>
<name>A0A4S2KFE8_9HYME</name>
<gene>
    <name evidence="2" type="ORF">DBV15_10230</name>
</gene>
<comment type="caution">
    <text evidence="2">The sequence shown here is derived from an EMBL/GenBank/DDBJ whole genome shotgun (WGS) entry which is preliminary data.</text>
</comment>
<sequence length="395" mass="45203">MSRRETNFLYSQFRLRGGQLAYSKLELGQPRHLTAKTIVTTLKKGPKIHKLTFICLAQLYIENYSCKNEKTNSKMRRKEKEGRINIIRTDCRLNRTRNMWLHKIPMCRFLLLRFLIVGLTFSRTLKASEEIRETKVIFEETSSTTNQSVHETTTAIVSLLRPVIDSSNRELTSPTEARSRNDSNVFKPSKHLGEIEEPVVRTNPFNNVQPVRFDNNVHLDARHERFQNILQDASQGITSLLDEVTRSSRIKFQDDGVVQTSNIQYVVHRPFPWKKIITLIGTFLPLGLLLATLKPNVIRIDNTTTQPSIVLSKLRSVDLPVEHKQARILDDQSIGCEDQSICELILAGGEPESNILQNILWNLATRTPDDVVKRNGQLREVFSAVKKKDCTAISC</sequence>
<dbReference type="EMBL" id="QBLH01002624">
    <property type="protein sequence ID" value="TGZ47890.1"/>
    <property type="molecule type" value="Genomic_DNA"/>
</dbReference>
<evidence type="ECO:0000256" key="1">
    <source>
        <dbReference type="SAM" id="MobiDB-lite"/>
    </source>
</evidence>